<dbReference type="PANTHER" id="PTHR43669">
    <property type="entry name" value="5-KETO-D-GLUCONATE 5-REDUCTASE"/>
    <property type="match status" value="1"/>
</dbReference>
<gene>
    <name evidence="3" type="ORF">SHK19_15325</name>
</gene>
<evidence type="ECO:0000256" key="1">
    <source>
        <dbReference type="ARBA" id="ARBA00006484"/>
    </source>
</evidence>
<evidence type="ECO:0000313" key="3">
    <source>
        <dbReference type="EMBL" id="WQQ25330.1"/>
    </source>
</evidence>
<accession>A0ABZ0ZLZ2</accession>
<dbReference type="CDD" id="cd05233">
    <property type="entry name" value="SDR_c"/>
    <property type="match status" value="1"/>
</dbReference>
<dbReference type="PANTHER" id="PTHR43669:SF3">
    <property type="entry name" value="ALCOHOL DEHYDROGENASE, PUTATIVE (AFU_ORTHOLOGUE AFUA_3G03445)-RELATED"/>
    <property type="match status" value="1"/>
</dbReference>
<dbReference type="Gene3D" id="3.40.50.720">
    <property type="entry name" value="NAD(P)-binding Rossmann-like Domain"/>
    <property type="match status" value="1"/>
</dbReference>
<dbReference type="Pfam" id="PF13561">
    <property type="entry name" value="adh_short_C2"/>
    <property type="match status" value="1"/>
</dbReference>
<proteinExistence type="inferred from homology"/>
<comment type="similarity">
    <text evidence="1">Belongs to the short-chain dehydrogenases/reductases (SDR) family.</text>
</comment>
<organism evidence="3 4">
    <name type="scientific">Nocardioides bizhenqiangii</name>
    <dbReference type="NCBI Taxonomy" id="3095076"/>
    <lineage>
        <taxon>Bacteria</taxon>
        <taxon>Bacillati</taxon>
        <taxon>Actinomycetota</taxon>
        <taxon>Actinomycetes</taxon>
        <taxon>Propionibacteriales</taxon>
        <taxon>Nocardioidaceae</taxon>
        <taxon>Nocardioides</taxon>
    </lineage>
</organism>
<dbReference type="InterPro" id="IPR036291">
    <property type="entry name" value="NAD(P)-bd_dom_sf"/>
</dbReference>
<evidence type="ECO:0000313" key="4">
    <source>
        <dbReference type="Proteomes" id="UP001327225"/>
    </source>
</evidence>
<dbReference type="EMBL" id="CP141059">
    <property type="protein sequence ID" value="WQQ25330.1"/>
    <property type="molecule type" value="Genomic_DNA"/>
</dbReference>
<name>A0ABZ0ZLZ2_9ACTN</name>
<keyword evidence="2 3" id="KW-0560">Oxidoreductase</keyword>
<dbReference type="PRINTS" id="PR00081">
    <property type="entry name" value="GDHRDH"/>
</dbReference>
<protein>
    <submittedName>
        <fullName evidence="3">SDR family oxidoreductase</fullName>
        <ecNumber evidence="3">1.-.-.-</ecNumber>
    </submittedName>
</protein>
<sequence>MGTMVKLLQDKVAVVFGIGAVGGAVARVFASEGARVFLAGRSETRLAAVAIEVPGAVTAQVDAFDRDAVFAHADEVVAATGRIDVAINTVGVLHDQGTAFSDLTLEQYLLPIDAHTRTNFITAQAVSRHMMERRSGVVLTMSAPGARLSGPGFLGHGVANAAVEAFSRILAGELGPSGIRVVCIRPHAIPEAVSISHTGAVFARVAGEQGTTVDGVLDGFAGGTLLGRLPTLADVANYAAFAASDRASAMTGTIGNLTAGLIVD</sequence>
<evidence type="ECO:0000256" key="2">
    <source>
        <dbReference type="ARBA" id="ARBA00023002"/>
    </source>
</evidence>
<dbReference type="GO" id="GO:0016491">
    <property type="term" value="F:oxidoreductase activity"/>
    <property type="evidence" value="ECO:0007669"/>
    <property type="project" value="UniProtKB-KW"/>
</dbReference>
<keyword evidence="4" id="KW-1185">Reference proteome</keyword>
<reference evidence="4" key="1">
    <citation type="submission" date="2023-12" db="EMBL/GenBank/DDBJ databases">
        <title>Novel species in genus Nocardioides.</title>
        <authorList>
            <person name="Zhou H."/>
        </authorList>
    </citation>
    <scope>NUCLEOTIDE SEQUENCE [LARGE SCALE GENOMIC DNA]</scope>
    <source>
        <strain evidence="4">HM61</strain>
    </source>
</reference>
<dbReference type="Proteomes" id="UP001327225">
    <property type="component" value="Chromosome"/>
</dbReference>
<dbReference type="RefSeq" id="WP_322936755.1">
    <property type="nucleotide sequence ID" value="NZ_CP141059.1"/>
</dbReference>
<dbReference type="EC" id="1.-.-.-" evidence="3"/>
<dbReference type="SUPFAM" id="SSF51735">
    <property type="entry name" value="NAD(P)-binding Rossmann-fold domains"/>
    <property type="match status" value="1"/>
</dbReference>
<dbReference type="InterPro" id="IPR002347">
    <property type="entry name" value="SDR_fam"/>
</dbReference>